<proteinExistence type="inferred from homology"/>
<dbReference type="GO" id="GO:0009007">
    <property type="term" value="F:site-specific DNA-methyltransferase (adenine-specific) activity"/>
    <property type="evidence" value="ECO:0007669"/>
    <property type="project" value="UniProtKB-EC"/>
</dbReference>
<evidence type="ECO:0000313" key="10">
    <source>
        <dbReference type="EMBL" id="SFQ18077.1"/>
    </source>
</evidence>
<keyword evidence="11" id="KW-1185">Reference proteome</keyword>
<evidence type="ECO:0000256" key="5">
    <source>
        <dbReference type="ARBA" id="ARBA00022691"/>
    </source>
</evidence>
<evidence type="ECO:0000256" key="3">
    <source>
        <dbReference type="ARBA" id="ARBA00022603"/>
    </source>
</evidence>
<name>A0A1I5WER3_9BACT</name>
<evidence type="ECO:0000313" key="11">
    <source>
        <dbReference type="Proteomes" id="UP000199031"/>
    </source>
</evidence>
<evidence type="ECO:0000256" key="2">
    <source>
        <dbReference type="ARBA" id="ARBA00011900"/>
    </source>
</evidence>
<dbReference type="PROSITE" id="PS00092">
    <property type="entry name" value="N6_MTASE"/>
    <property type="match status" value="1"/>
</dbReference>
<dbReference type="PANTHER" id="PTHR42933">
    <property type="entry name" value="SLR6095 PROTEIN"/>
    <property type="match status" value="1"/>
</dbReference>
<evidence type="ECO:0000259" key="9">
    <source>
        <dbReference type="Pfam" id="PF02384"/>
    </source>
</evidence>
<accession>A0A1I5WER3</accession>
<keyword evidence="6" id="KW-0680">Restriction system</keyword>
<dbReference type="EC" id="2.1.1.72" evidence="2"/>
<gene>
    <name evidence="10" type="ORF">SAMN05444277_106130</name>
</gene>
<evidence type="ECO:0000256" key="4">
    <source>
        <dbReference type="ARBA" id="ARBA00022679"/>
    </source>
</evidence>
<evidence type="ECO:0000256" key="6">
    <source>
        <dbReference type="ARBA" id="ARBA00022747"/>
    </source>
</evidence>
<dbReference type="InterPro" id="IPR003356">
    <property type="entry name" value="DNA_methylase_A-5"/>
</dbReference>
<evidence type="ECO:0000256" key="8">
    <source>
        <dbReference type="SAM" id="Coils"/>
    </source>
</evidence>
<organism evidence="10 11">
    <name type="scientific">Parafilimonas terrae</name>
    <dbReference type="NCBI Taxonomy" id="1465490"/>
    <lineage>
        <taxon>Bacteria</taxon>
        <taxon>Pseudomonadati</taxon>
        <taxon>Bacteroidota</taxon>
        <taxon>Chitinophagia</taxon>
        <taxon>Chitinophagales</taxon>
        <taxon>Chitinophagaceae</taxon>
        <taxon>Parafilimonas</taxon>
    </lineage>
</organism>
<keyword evidence="5" id="KW-0949">S-adenosyl-L-methionine</keyword>
<dbReference type="PRINTS" id="PR00507">
    <property type="entry name" value="N12N6MTFRASE"/>
</dbReference>
<sequence>MAEEAEKSITLYGQEKEIATANLARMNMILHNNPSAEIIADNTLSRPFFKNENGKLKTFDYVVANPPFSLKNWSNGVQTSADEFDRFTGFGVPPEKNGDYAFLLHIIKSLRTNGKAAVVLPHGVLFRGNAEAEIRKNIINKGYIKGIIGLPANLFYGTGIPACIMVIDKEQAAQRKGIFMMDASKGFIKDGNKNRLREQDIRKITDVFTHFEKVPKYSRMVPLHEIADEKNDYNLNIPRYIDSQEPEDIQDIFAHLNGGIPKTDIDALHKYWQVYPSLKNTLFKSISDNYYALQLPPAEIKQCIFNHAEFKAFNAQLQQTFDGWKTERVAHFKQLTAGIHPKQEIAETADLLLNAFAGNKLVDAYDLYQQLMAYWNETMQDDLYTIALNGWQAGNTWERQVIKAKKNKEGKTGKDREVEGLEGITGRMIPPQLLIEIYLHEDWAVLQKFEQDIEELKAKIAESEEENNVEDGIFAELDKLNLASAKKFLKQRKTEIAPKEEIAVIENYIELNETLALTNSLIKTAKAKMEKAVIAQYDMLTEDEIKDIVINHKWMQHLQQALQEEQERISQNLAQRIKELAERYENTLPAIEQEVQDYESKVKMHLNAMGWNW</sequence>
<protein>
    <recommendedName>
        <fullName evidence="2">site-specific DNA-methyltransferase (adenine-specific)</fullName>
        <ecNumber evidence="2">2.1.1.72</ecNumber>
    </recommendedName>
</protein>
<dbReference type="InterPro" id="IPR002052">
    <property type="entry name" value="DNA_methylase_N6_adenine_CS"/>
</dbReference>
<comment type="similarity">
    <text evidence="1">Belongs to the N(4)/N(6)-methyltransferase family.</text>
</comment>
<keyword evidence="8" id="KW-0175">Coiled coil</keyword>
<feature type="domain" description="DNA methylase adenine-specific" evidence="9">
    <location>
        <begin position="4"/>
        <end position="247"/>
    </location>
</feature>
<dbReference type="GO" id="GO:0008170">
    <property type="term" value="F:N-methyltransferase activity"/>
    <property type="evidence" value="ECO:0007669"/>
    <property type="project" value="InterPro"/>
</dbReference>
<dbReference type="InterPro" id="IPR029063">
    <property type="entry name" value="SAM-dependent_MTases_sf"/>
</dbReference>
<dbReference type="Proteomes" id="UP000199031">
    <property type="component" value="Unassembled WGS sequence"/>
</dbReference>
<reference evidence="10 11" key="1">
    <citation type="submission" date="2016-10" db="EMBL/GenBank/DDBJ databases">
        <authorList>
            <person name="de Groot N.N."/>
        </authorList>
    </citation>
    <scope>NUCLEOTIDE SEQUENCE [LARGE SCALE GENOMIC DNA]</scope>
    <source>
        <strain evidence="10 11">DSM 28286</strain>
    </source>
</reference>
<dbReference type="GO" id="GO:0032259">
    <property type="term" value="P:methylation"/>
    <property type="evidence" value="ECO:0007669"/>
    <property type="project" value="UniProtKB-KW"/>
</dbReference>
<keyword evidence="3" id="KW-0489">Methyltransferase</keyword>
<keyword evidence="4" id="KW-0808">Transferase</keyword>
<evidence type="ECO:0000256" key="1">
    <source>
        <dbReference type="ARBA" id="ARBA00006594"/>
    </source>
</evidence>
<dbReference type="STRING" id="1465490.SAMN05444277_106130"/>
<dbReference type="AlphaFoldDB" id="A0A1I5WER3"/>
<dbReference type="RefSeq" id="WP_218148485.1">
    <property type="nucleotide sequence ID" value="NZ_FOXQ01000006.1"/>
</dbReference>
<dbReference type="Pfam" id="PF02384">
    <property type="entry name" value="N6_Mtase"/>
    <property type="match status" value="1"/>
</dbReference>
<dbReference type="InterPro" id="IPR051537">
    <property type="entry name" value="DNA_Adenine_Mtase"/>
</dbReference>
<dbReference type="SUPFAM" id="SSF53335">
    <property type="entry name" value="S-adenosyl-L-methionine-dependent methyltransferases"/>
    <property type="match status" value="1"/>
</dbReference>
<dbReference type="GO" id="GO:0003677">
    <property type="term" value="F:DNA binding"/>
    <property type="evidence" value="ECO:0007669"/>
    <property type="project" value="InterPro"/>
</dbReference>
<feature type="coiled-coil region" evidence="8">
    <location>
        <begin position="446"/>
        <end position="473"/>
    </location>
</feature>
<evidence type="ECO:0000256" key="7">
    <source>
        <dbReference type="ARBA" id="ARBA00047942"/>
    </source>
</evidence>
<dbReference type="PANTHER" id="PTHR42933:SF3">
    <property type="entry name" value="TYPE I RESTRICTION ENZYME MJAVIII METHYLASE SUBUNIT"/>
    <property type="match status" value="1"/>
</dbReference>
<dbReference type="EMBL" id="FOXQ01000006">
    <property type="protein sequence ID" value="SFQ18077.1"/>
    <property type="molecule type" value="Genomic_DNA"/>
</dbReference>
<feature type="coiled-coil region" evidence="8">
    <location>
        <begin position="555"/>
        <end position="601"/>
    </location>
</feature>
<dbReference type="GO" id="GO:0009307">
    <property type="term" value="P:DNA restriction-modification system"/>
    <property type="evidence" value="ECO:0007669"/>
    <property type="project" value="UniProtKB-KW"/>
</dbReference>
<dbReference type="Gene3D" id="3.40.50.150">
    <property type="entry name" value="Vaccinia Virus protein VP39"/>
    <property type="match status" value="1"/>
</dbReference>
<comment type="catalytic activity">
    <reaction evidence="7">
        <text>a 2'-deoxyadenosine in DNA + S-adenosyl-L-methionine = an N(6)-methyl-2'-deoxyadenosine in DNA + S-adenosyl-L-homocysteine + H(+)</text>
        <dbReference type="Rhea" id="RHEA:15197"/>
        <dbReference type="Rhea" id="RHEA-COMP:12418"/>
        <dbReference type="Rhea" id="RHEA-COMP:12419"/>
        <dbReference type="ChEBI" id="CHEBI:15378"/>
        <dbReference type="ChEBI" id="CHEBI:57856"/>
        <dbReference type="ChEBI" id="CHEBI:59789"/>
        <dbReference type="ChEBI" id="CHEBI:90615"/>
        <dbReference type="ChEBI" id="CHEBI:90616"/>
        <dbReference type="EC" id="2.1.1.72"/>
    </reaction>
</comment>